<dbReference type="PATRIC" id="fig|698759.3.peg.6949"/>
<accession>L1KP39</accession>
<dbReference type="AlphaFoldDB" id="L1KP39"/>
<dbReference type="EMBL" id="AEJC01000523">
    <property type="protein sequence ID" value="EKX62357.1"/>
    <property type="molecule type" value="Genomic_DNA"/>
</dbReference>
<proteinExistence type="predicted"/>
<protein>
    <submittedName>
        <fullName evidence="1">Uncharacterized protein</fullName>
    </submittedName>
</protein>
<name>L1KP39_9ACTN</name>
<dbReference type="Gene3D" id="1.10.10.10">
    <property type="entry name" value="Winged helix-like DNA-binding domain superfamily/Winged helix DNA-binding domain"/>
    <property type="match status" value="1"/>
</dbReference>
<dbReference type="Proteomes" id="UP000010411">
    <property type="component" value="Unassembled WGS sequence"/>
</dbReference>
<evidence type="ECO:0000313" key="2">
    <source>
        <dbReference type="Proteomes" id="UP000010411"/>
    </source>
</evidence>
<dbReference type="InterPro" id="IPR036388">
    <property type="entry name" value="WH-like_DNA-bd_sf"/>
</dbReference>
<gene>
    <name evidence="1" type="ORF">STRIP9103_08667</name>
</gene>
<organism evidence="1 2">
    <name type="scientific">Streptomyces ipomoeae 91-03</name>
    <dbReference type="NCBI Taxonomy" id="698759"/>
    <lineage>
        <taxon>Bacteria</taxon>
        <taxon>Bacillati</taxon>
        <taxon>Actinomycetota</taxon>
        <taxon>Actinomycetes</taxon>
        <taxon>Kitasatosporales</taxon>
        <taxon>Streptomycetaceae</taxon>
        <taxon>Streptomyces</taxon>
    </lineage>
</organism>
<sequence>MYTHLYGYSSSPTTTTSSSARVISLRSNSAGERSATLESVLAEQCGCLPLALVPAAERIVSHQHHSADALATELKPQQARLNLAEGDVVLRDAFETSYKALDEQSARVFRVLGLLPGHLIDVAGTAAIAGVPPEEASMSLRNLAAAHLIQRHDERHYRTHDLLRAYAADLAGQLDGKPERAKANGRAADPMPALNSLAAASLVA</sequence>
<evidence type="ECO:0000313" key="1">
    <source>
        <dbReference type="EMBL" id="EKX62357.1"/>
    </source>
</evidence>
<reference evidence="1 2" key="1">
    <citation type="submission" date="2012-11" db="EMBL/GenBank/DDBJ databases">
        <authorList>
            <person name="Huguet-Tapia J.C."/>
            <person name="Durkin A.S."/>
            <person name="Pettis G.S."/>
            <person name="Badger J.H."/>
        </authorList>
    </citation>
    <scope>NUCLEOTIDE SEQUENCE [LARGE SCALE GENOMIC DNA]</scope>
    <source>
        <strain evidence="1 2">91-03</strain>
    </source>
</reference>
<comment type="caution">
    <text evidence="1">The sequence shown here is derived from an EMBL/GenBank/DDBJ whole genome shotgun (WGS) entry which is preliminary data.</text>
</comment>
<keyword evidence="2" id="KW-1185">Reference proteome</keyword>